<gene>
    <name evidence="7" type="ORF">HMPREF9081_0856</name>
</gene>
<dbReference type="eggNOG" id="COG2244">
    <property type="taxonomic scope" value="Bacteria"/>
</dbReference>
<reference evidence="7 8" key="1">
    <citation type="submission" date="2011-04" db="EMBL/GenBank/DDBJ databases">
        <authorList>
            <person name="Muzny D."/>
            <person name="Qin X."/>
            <person name="Deng J."/>
            <person name="Jiang H."/>
            <person name="Liu Y."/>
            <person name="Qu J."/>
            <person name="Song X.-Z."/>
            <person name="Zhang L."/>
            <person name="Thornton R."/>
            <person name="Coyle M."/>
            <person name="Francisco L."/>
            <person name="Jackson L."/>
            <person name="Javaid M."/>
            <person name="Korchina V."/>
            <person name="Kovar C."/>
            <person name="Mata R."/>
            <person name="Mathew T."/>
            <person name="Ngo R."/>
            <person name="Nguyen L."/>
            <person name="Nguyen N."/>
            <person name="Okwuonu G."/>
            <person name="Ongeri F."/>
            <person name="Pham C."/>
            <person name="Simmons D."/>
            <person name="Wilczek-Boney K."/>
            <person name="Hale W."/>
            <person name="Jakkamsetti A."/>
            <person name="Pham P."/>
            <person name="Ruth R."/>
            <person name="San Lucas F."/>
            <person name="Warren J."/>
            <person name="Zhang J."/>
            <person name="Zhao Z."/>
            <person name="Zhou C."/>
            <person name="Zhu D."/>
            <person name="Lee S."/>
            <person name="Bess C."/>
            <person name="Blankenburg K."/>
            <person name="Forbes L."/>
            <person name="Fu Q."/>
            <person name="Gubbala S."/>
            <person name="Hirani K."/>
            <person name="Jayaseelan J.C."/>
            <person name="Lara F."/>
            <person name="Munidasa M."/>
            <person name="Palculict T."/>
            <person name="Patil S."/>
            <person name="Pu L.-L."/>
            <person name="Saada N."/>
            <person name="Tang L."/>
            <person name="Weissenberger G."/>
            <person name="Zhu Y."/>
            <person name="Hemphill L."/>
            <person name="Shang Y."/>
            <person name="Youmans B."/>
            <person name="Ayvaz T."/>
            <person name="Ross M."/>
            <person name="Santibanez J."/>
            <person name="Aqrawi P."/>
            <person name="Gross S."/>
            <person name="Joshi V."/>
            <person name="Fowler G."/>
            <person name="Nazareth L."/>
            <person name="Reid J."/>
            <person name="Worley K."/>
            <person name="Petrosino J."/>
            <person name="Highlander S."/>
            <person name="Gibbs R."/>
        </authorList>
    </citation>
    <scope>NUCLEOTIDE SEQUENCE [LARGE SCALE GENOMIC DNA]</scope>
    <source>
        <strain evidence="7 8">DSM 2778</strain>
    </source>
</reference>
<name>F5RKV1_9FIRM</name>
<feature type="transmembrane region" description="Helical" evidence="6">
    <location>
        <begin position="76"/>
        <end position="100"/>
    </location>
</feature>
<organism evidence="7 8">
    <name type="scientific">Centipeda periodontii DSM 2778</name>
    <dbReference type="NCBI Taxonomy" id="888060"/>
    <lineage>
        <taxon>Bacteria</taxon>
        <taxon>Bacillati</taxon>
        <taxon>Bacillota</taxon>
        <taxon>Negativicutes</taxon>
        <taxon>Selenomonadales</taxon>
        <taxon>Selenomonadaceae</taxon>
        <taxon>Centipeda</taxon>
    </lineage>
</organism>
<keyword evidence="2" id="KW-1003">Cell membrane</keyword>
<evidence type="ECO:0000313" key="8">
    <source>
        <dbReference type="Proteomes" id="UP000004067"/>
    </source>
</evidence>
<protein>
    <submittedName>
        <fullName evidence="7">Flippase</fullName>
    </submittedName>
</protein>
<keyword evidence="5 6" id="KW-0472">Membrane</keyword>
<evidence type="ECO:0000256" key="1">
    <source>
        <dbReference type="ARBA" id="ARBA00004651"/>
    </source>
</evidence>
<proteinExistence type="predicted"/>
<keyword evidence="3 6" id="KW-0812">Transmembrane</keyword>
<evidence type="ECO:0000256" key="4">
    <source>
        <dbReference type="ARBA" id="ARBA00022989"/>
    </source>
</evidence>
<evidence type="ECO:0000256" key="2">
    <source>
        <dbReference type="ARBA" id="ARBA00022475"/>
    </source>
</evidence>
<dbReference type="InterPro" id="IPR050833">
    <property type="entry name" value="Poly_Biosynth_Transport"/>
</dbReference>
<dbReference type="STRING" id="888060.HMPREF9081_0856"/>
<comment type="caution">
    <text evidence="7">The sequence shown here is derived from an EMBL/GenBank/DDBJ whole genome shotgun (WGS) entry which is preliminary data.</text>
</comment>
<evidence type="ECO:0000256" key="5">
    <source>
        <dbReference type="ARBA" id="ARBA00023136"/>
    </source>
</evidence>
<feature type="transmembrane region" description="Helical" evidence="6">
    <location>
        <begin position="112"/>
        <end position="129"/>
    </location>
</feature>
<evidence type="ECO:0000313" key="7">
    <source>
        <dbReference type="EMBL" id="EGK60854.1"/>
    </source>
</evidence>
<dbReference type="PANTHER" id="PTHR30250">
    <property type="entry name" value="PST FAMILY PREDICTED COLANIC ACID TRANSPORTER"/>
    <property type="match status" value="1"/>
</dbReference>
<keyword evidence="8" id="KW-1185">Reference proteome</keyword>
<dbReference type="PANTHER" id="PTHR30250:SF26">
    <property type="entry name" value="PSMA PROTEIN"/>
    <property type="match status" value="1"/>
</dbReference>
<feature type="transmembrane region" description="Helical" evidence="6">
    <location>
        <begin position="452"/>
        <end position="471"/>
    </location>
</feature>
<dbReference type="Proteomes" id="UP000004067">
    <property type="component" value="Unassembled WGS sequence"/>
</dbReference>
<feature type="transmembrane region" description="Helical" evidence="6">
    <location>
        <begin position="141"/>
        <end position="162"/>
    </location>
</feature>
<evidence type="ECO:0000256" key="3">
    <source>
        <dbReference type="ARBA" id="ARBA00022692"/>
    </source>
</evidence>
<comment type="subcellular location">
    <subcellularLocation>
        <location evidence="1">Cell membrane</location>
        <topology evidence="1">Multi-pass membrane protein</topology>
    </subcellularLocation>
</comment>
<evidence type="ECO:0000256" key="6">
    <source>
        <dbReference type="SAM" id="Phobius"/>
    </source>
</evidence>
<feature type="transmembrane region" description="Helical" evidence="6">
    <location>
        <begin position="35"/>
        <end position="56"/>
    </location>
</feature>
<sequence>MTLYVVLALFGILIRQAFTRHLPIEFLGLEGLFTNIISLLSIAEMGISAVVSYGLYRELANKNEAEINMLMSIYRYIYLIIGTLVALIGGALFFFLPWIVRDNSVEWGYVQFVYVIQICTVLSTYFLAYRRTLFAADQKDYICIRIDLVCSFAANLVKFATIVIWESYTMYALSALCFNILANLIISHRLGQEYPFLCTVKVTIQDLIQRKFFVDVKNLLIHKLSYAVYSGCDVIVISSVLGLRTAGLVANYILLYDGVYKLLYKTLQGIVPSIANLLHTADGEKSYRVYRMLDFVYFLIGGYVACVYFIVLQPFVTLFFGADFLLEDAYVVALTCKVFLSMQFENACNFRNTYGIFENDRGYLVLAAVMNFILSVILSHYLGLVGVMVGTIIGLWFITYSRVQFVFRVIFRRSMKKYLWNHAWWSVVVLLEVLLIDQILSAPFFSSTYMGLMIKCFCAGILMLGMQVIVFHRREEFRSVCLYIGEVRDILMSKIQGRKSQ</sequence>
<feature type="transmembrane region" description="Helical" evidence="6">
    <location>
        <begin position="423"/>
        <end position="446"/>
    </location>
</feature>
<dbReference type="AlphaFoldDB" id="F5RKV1"/>
<accession>F5RKV1</accession>
<dbReference type="GO" id="GO:0005886">
    <property type="term" value="C:plasma membrane"/>
    <property type="evidence" value="ECO:0007669"/>
    <property type="project" value="UniProtKB-SubCell"/>
</dbReference>
<dbReference type="EMBL" id="AFHQ01000026">
    <property type="protein sequence ID" value="EGK60854.1"/>
    <property type="molecule type" value="Genomic_DNA"/>
</dbReference>
<dbReference type="RefSeq" id="WP_006305735.1">
    <property type="nucleotide sequence ID" value="NZ_GL892076.1"/>
</dbReference>
<keyword evidence="4 6" id="KW-1133">Transmembrane helix</keyword>
<dbReference type="HOGENOM" id="CLU_040274_1_0_9"/>
<feature type="transmembrane region" description="Helical" evidence="6">
    <location>
        <begin position="295"/>
        <end position="312"/>
    </location>
</feature>